<evidence type="ECO:0000256" key="12">
    <source>
        <dbReference type="PIRSR" id="PIRSR000439-1"/>
    </source>
</evidence>
<reference evidence="15" key="1">
    <citation type="submission" date="2021-06" db="EMBL/GenBank/DDBJ databases">
        <authorList>
            <person name="Kallberg Y."/>
            <person name="Tangrot J."/>
            <person name="Rosling A."/>
        </authorList>
    </citation>
    <scope>NUCLEOTIDE SEQUENCE</scope>
    <source>
        <strain evidence="15">BR232B</strain>
    </source>
</reference>
<feature type="transmembrane region" description="Helical" evidence="14">
    <location>
        <begin position="450"/>
        <end position="474"/>
    </location>
</feature>
<feature type="transmembrane region" description="Helical" evidence="14">
    <location>
        <begin position="383"/>
        <end position="408"/>
    </location>
</feature>
<evidence type="ECO:0000256" key="6">
    <source>
        <dbReference type="ARBA" id="ARBA00022824"/>
    </source>
</evidence>
<comment type="subcellular location">
    <subcellularLocation>
        <location evidence="1 11">Endoplasmic reticulum membrane</location>
        <topology evidence="1 11">Multi-pass membrane protein</topology>
    </subcellularLocation>
</comment>
<dbReference type="PIRSF" id="PIRSF000439">
    <property type="entry name" value="Oat_ACAT_DAG_ARE"/>
    <property type="match status" value="1"/>
</dbReference>
<evidence type="ECO:0000256" key="2">
    <source>
        <dbReference type="ARBA" id="ARBA00005189"/>
    </source>
</evidence>
<name>A0A9N9C6F5_9GLOM</name>
<dbReference type="Proteomes" id="UP000789739">
    <property type="component" value="Unassembled WGS sequence"/>
</dbReference>
<feature type="transmembrane region" description="Helical" evidence="14">
    <location>
        <begin position="420"/>
        <end position="438"/>
    </location>
</feature>
<comment type="pathway">
    <text evidence="2">Lipid metabolism.</text>
</comment>
<evidence type="ECO:0000256" key="8">
    <source>
        <dbReference type="ARBA" id="ARBA00023136"/>
    </source>
</evidence>
<protein>
    <recommendedName>
        <fullName evidence="11">O-acyltransferase</fullName>
    </recommendedName>
</protein>
<evidence type="ECO:0000256" key="10">
    <source>
        <dbReference type="ARBA" id="ARBA00023568"/>
    </source>
</evidence>
<evidence type="ECO:0000256" key="3">
    <source>
        <dbReference type="ARBA" id="ARBA00009010"/>
    </source>
</evidence>
<evidence type="ECO:0000256" key="4">
    <source>
        <dbReference type="ARBA" id="ARBA00022679"/>
    </source>
</evidence>
<feature type="active site" evidence="12">
    <location>
        <position position="409"/>
    </location>
</feature>
<feature type="transmembrane region" description="Helical" evidence="14">
    <location>
        <begin position="325"/>
        <end position="343"/>
    </location>
</feature>
<dbReference type="GO" id="GO:0019432">
    <property type="term" value="P:triglyceride biosynthetic process"/>
    <property type="evidence" value="ECO:0007669"/>
    <property type="project" value="TreeGrafter"/>
</dbReference>
<accession>A0A9N9C6F5</accession>
<comment type="similarity">
    <text evidence="3 11">Belongs to the membrane-bound acyltransferase family. Sterol o-acyltransferase subfamily.</text>
</comment>
<keyword evidence="5 14" id="KW-0812">Transmembrane</keyword>
<keyword evidence="4 11" id="KW-0808">Transferase</keyword>
<dbReference type="InterPro" id="IPR004299">
    <property type="entry name" value="MBOAT_fam"/>
</dbReference>
<feature type="transmembrane region" description="Helical" evidence="14">
    <location>
        <begin position="108"/>
        <end position="128"/>
    </location>
</feature>
<keyword evidence="16" id="KW-1185">Reference proteome</keyword>
<feature type="transmembrane region" description="Helical" evidence="14">
    <location>
        <begin position="68"/>
        <end position="86"/>
    </location>
</feature>
<gene>
    <name evidence="15" type="ORF">PBRASI_LOCUS7194</name>
</gene>
<evidence type="ECO:0000256" key="1">
    <source>
        <dbReference type="ARBA" id="ARBA00004477"/>
    </source>
</evidence>
<feature type="transmembrane region" description="Helical" evidence="14">
    <location>
        <begin position="190"/>
        <end position="212"/>
    </location>
</feature>
<dbReference type="OrthoDB" id="10039049at2759"/>
<keyword evidence="7 14" id="KW-1133">Transmembrane helix</keyword>
<sequence>MSSDTLSNGHQTSPPTSDRETESAESSKATVKKKKSSKKGYRHHITPIHTTVAPSVLSKDAPPASYRGFMNLAMLILAASNVRLIIENYLKYGFLMSRPGTFVPPSDYILFSTTFIALPFNVIFAYLIEKMAIKPFLAELKRAKAQDQQPTLTPKILSINRRAGILHVINITITILYPTLMSYYAIFHPFLATVVLFVAVMLFLKLVSYSLVNRDLRLNQVSSQDKNLEGFYTVAYPNNITLGDIVYFWFAPTLCYQPSYPRAPQKFRLGFFLKRAGELLIACTMMYFLIEQYANPTLKNSVRAMDELALVNIVERLLKLSTTSLLIWLLMFYAFFHCYMNVLSEALEFGDRTFYLDWWNSGSLETYWRLWNRPVYHWFKRHVYLPLVGQGVPPIVATLTVFTISAALHELMVGVPTHAIMGYAFGGMMAQIPLITLSKPLEKWRGKGSTLGNVLFWVSFCLVGQPACVLLYYYQWVITHRVEPV</sequence>
<feature type="compositionally biased region" description="Polar residues" evidence="13">
    <location>
        <begin position="1"/>
        <end position="16"/>
    </location>
</feature>
<evidence type="ECO:0000256" key="7">
    <source>
        <dbReference type="ARBA" id="ARBA00022989"/>
    </source>
</evidence>
<evidence type="ECO:0000256" key="9">
    <source>
        <dbReference type="ARBA" id="ARBA00023315"/>
    </source>
</evidence>
<feature type="compositionally biased region" description="Basic residues" evidence="13">
    <location>
        <begin position="30"/>
        <end position="41"/>
    </location>
</feature>
<evidence type="ECO:0000256" key="14">
    <source>
        <dbReference type="SAM" id="Phobius"/>
    </source>
</evidence>
<dbReference type="InterPro" id="IPR014371">
    <property type="entry name" value="Oat_ACAT_DAG_ARE"/>
</dbReference>
<organism evidence="15 16">
    <name type="scientific">Paraglomus brasilianum</name>
    <dbReference type="NCBI Taxonomy" id="144538"/>
    <lineage>
        <taxon>Eukaryota</taxon>
        <taxon>Fungi</taxon>
        <taxon>Fungi incertae sedis</taxon>
        <taxon>Mucoromycota</taxon>
        <taxon>Glomeromycotina</taxon>
        <taxon>Glomeromycetes</taxon>
        <taxon>Paraglomerales</taxon>
        <taxon>Paraglomeraceae</taxon>
        <taxon>Paraglomus</taxon>
    </lineage>
</organism>
<evidence type="ECO:0000313" key="16">
    <source>
        <dbReference type="Proteomes" id="UP000789739"/>
    </source>
</evidence>
<evidence type="ECO:0000256" key="11">
    <source>
        <dbReference type="PIRNR" id="PIRNR000439"/>
    </source>
</evidence>
<comment type="caution">
    <text evidence="15">The sequence shown here is derived from an EMBL/GenBank/DDBJ whole genome shotgun (WGS) entry which is preliminary data.</text>
</comment>
<keyword evidence="9 11" id="KW-0012">Acyltransferase</keyword>
<evidence type="ECO:0000256" key="13">
    <source>
        <dbReference type="SAM" id="MobiDB-lite"/>
    </source>
</evidence>
<keyword evidence="8 11" id="KW-0472">Membrane</keyword>
<dbReference type="PANTHER" id="PTHR10408">
    <property type="entry name" value="STEROL O-ACYLTRANSFERASE"/>
    <property type="match status" value="1"/>
</dbReference>
<dbReference type="GO" id="GO:0004144">
    <property type="term" value="F:diacylglycerol O-acyltransferase activity"/>
    <property type="evidence" value="ECO:0007669"/>
    <property type="project" value="UniProtKB-ARBA"/>
</dbReference>
<comment type="function">
    <text evidence="10">Sterol O-acyltransferase that catalyzes the formation of stery esters.</text>
</comment>
<dbReference type="EMBL" id="CAJVPI010001065">
    <property type="protein sequence ID" value="CAG8592394.1"/>
    <property type="molecule type" value="Genomic_DNA"/>
</dbReference>
<feature type="region of interest" description="Disordered" evidence="13">
    <location>
        <begin position="1"/>
        <end position="41"/>
    </location>
</feature>
<dbReference type="Pfam" id="PF03062">
    <property type="entry name" value="MBOAT"/>
    <property type="match status" value="1"/>
</dbReference>
<evidence type="ECO:0000313" key="15">
    <source>
        <dbReference type="EMBL" id="CAG8592394.1"/>
    </source>
</evidence>
<proteinExistence type="inferred from homology"/>
<dbReference type="AlphaFoldDB" id="A0A9N9C6F5"/>
<feature type="transmembrane region" description="Helical" evidence="14">
    <location>
        <begin position="165"/>
        <end position="184"/>
    </location>
</feature>
<evidence type="ECO:0000256" key="5">
    <source>
        <dbReference type="ARBA" id="ARBA00022692"/>
    </source>
</evidence>
<dbReference type="PANTHER" id="PTHR10408:SF7">
    <property type="entry name" value="DIACYLGLYCEROL O-ACYLTRANSFERASE 1"/>
    <property type="match status" value="1"/>
</dbReference>
<feature type="transmembrane region" description="Helical" evidence="14">
    <location>
        <begin position="272"/>
        <end position="290"/>
    </location>
</feature>
<keyword evidence="6 11" id="KW-0256">Endoplasmic reticulum</keyword>
<dbReference type="GO" id="GO:0005789">
    <property type="term" value="C:endoplasmic reticulum membrane"/>
    <property type="evidence" value="ECO:0007669"/>
    <property type="project" value="UniProtKB-SubCell"/>
</dbReference>